<accession>A0ABN9RWY6</accession>
<organism evidence="2 3">
    <name type="scientific">Prorocentrum cordatum</name>
    <dbReference type="NCBI Taxonomy" id="2364126"/>
    <lineage>
        <taxon>Eukaryota</taxon>
        <taxon>Sar</taxon>
        <taxon>Alveolata</taxon>
        <taxon>Dinophyceae</taxon>
        <taxon>Prorocentrales</taxon>
        <taxon>Prorocentraceae</taxon>
        <taxon>Prorocentrum</taxon>
    </lineage>
</organism>
<gene>
    <name evidence="2" type="ORF">PCOR1329_LOCUS24456</name>
</gene>
<proteinExistence type="predicted"/>
<reference evidence="2" key="1">
    <citation type="submission" date="2023-10" db="EMBL/GenBank/DDBJ databases">
        <authorList>
            <person name="Chen Y."/>
            <person name="Shah S."/>
            <person name="Dougan E. K."/>
            <person name="Thang M."/>
            <person name="Chan C."/>
        </authorList>
    </citation>
    <scope>NUCLEOTIDE SEQUENCE [LARGE SCALE GENOMIC DNA]</scope>
</reference>
<feature type="non-terminal residue" evidence="2">
    <location>
        <position position="1088"/>
    </location>
</feature>
<comment type="caution">
    <text evidence="2">The sequence shown here is derived from an EMBL/GenBank/DDBJ whole genome shotgun (WGS) entry which is preliminary data.</text>
</comment>
<evidence type="ECO:0000256" key="1">
    <source>
        <dbReference type="SAM" id="SignalP"/>
    </source>
</evidence>
<dbReference type="EMBL" id="CAUYUJ010008424">
    <property type="protein sequence ID" value="CAK0823890.1"/>
    <property type="molecule type" value="Genomic_DNA"/>
</dbReference>
<feature type="non-terminal residue" evidence="2">
    <location>
        <position position="1"/>
    </location>
</feature>
<sequence length="1088" mass="121586">EGQGALPVLWLQALLLLGGVRPGEGRFTFLSVWNPQNLLSPARLDEVSRALAGVGIVGLPGTCVRQWWNEPHHKATSVAHHVVHFGWQRSRLVNKSCGCALMLAKKYFGVNDIRRLVTPPVGLRGRGGLAYLASGPLLLAVFVLYFPPRPAAKGEAPIWRDTCRALVAWARDELLRVPQRYTPVLLMGLNSGLTQHFDEDPVVGQFGAATESYAGKLVHEWLAGARMQAINTTHRVGNTFFGMGGASSQIDYICAPQSAGVSVEWAKAWHRTAEAARASPAILDHVPVVAKIRIVPPLNQLPLRERWIGPSLDVLETREATTGHATLVMGTIRKIGLAHFSQATVRPMYEKKLDEKKWQLLRERRTILEEVKAQEFEAMQRCYETPSSPATLPSATGPTVLPRERAAEVRTLGSAIRSYTKALQHWRRRRAHERQKFTEDELRHAWRGRDMAQVPRLARSLARTGIGVKNRNYRAHASCNPTCDEWSTFLAQDPLLGGLAAARTTIPLCHNLKPDRLTDLGNTSDYAIPDAVHMSKEDLRGGQSDFKMTIKALRRTKIGKFAPSWSAPSEIFKMIVKNLERLIPMRACSFATLRHWEKGDIACTVLSYMHDALDFYPCRRREHLMMATKIAAWKGHHSGQHMLHKSYDATNAFGRGRKGDLERSVRDRLEEDEEIKDQDLNYVTAVSRQRRMALTVVIPAADGEVALRSGSGGFMGDTSEPEIFMSNYHIAVTKWAEVETARSNGAMLIRMQNLPEVDASLGCFMDDIFKTQLLSAPQSASEVIRLSLRSDQGLDQALLERAYGQNRAKQDVVPAFPSRQLVRRTITELNRSGCRSSYELKHLGAWFNAVNSNSNELRARLAAITKGWMMVQGLWYSSSPLRVKRLMFISLVSGAALSGTVAFCWTAAETKQLRGALACKLRSMMGGTAKAGTSHITTLTTREVYRHWNLVPFALEATVQRLKAWQAIARAPRNHAHLLAIFYGEMQWEATSAYRCPPTLLEDGRFNDTTLVHPWARQLRQDLEVMCSTLEAESFAEVWGFGSMLDLLWDEEVNYIFISFDPRCLRSAFAAAQWAPPPCLADTVPAAQ</sequence>
<feature type="signal peptide" evidence="1">
    <location>
        <begin position="1"/>
        <end position="25"/>
    </location>
</feature>
<protein>
    <recommendedName>
        <fullName evidence="4">RNA-directed RNA polymerase</fullName>
    </recommendedName>
</protein>
<name>A0ABN9RWY6_9DINO</name>
<evidence type="ECO:0000313" key="2">
    <source>
        <dbReference type="EMBL" id="CAK0823890.1"/>
    </source>
</evidence>
<evidence type="ECO:0008006" key="4">
    <source>
        <dbReference type="Google" id="ProtNLM"/>
    </source>
</evidence>
<feature type="chain" id="PRO_5046216182" description="RNA-directed RNA polymerase" evidence="1">
    <location>
        <begin position="26"/>
        <end position="1088"/>
    </location>
</feature>
<dbReference type="InterPro" id="IPR036691">
    <property type="entry name" value="Endo/exonu/phosph_ase_sf"/>
</dbReference>
<dbReference type="Proteomes" id="UP001189429">
    <property type="component" value="Unassembled WGS sequence"/>
</dbReference>
<evidence type="ECO:0000313" key="3">
    <source>
        <dbReference type="Proteomes" id="UP001189429"/>
    </source>
</evidence>
<keyword evidence="3" id="KW-1185">Reference proteome</keyword>
<dbReference type="SUPFAM" id="SSF56219">
    <property type="entry name" value="DNase I-like"/>
    <property type="match status" value="1"/>
</dbReference>
<keyword evidence="1" id="KW-0732">Signal</keyword>